<gene>
    <name evidence="4" type="ORF">HNQ61_004270</name>
</gene>
<dbReference type="GO" id="GO:0004553">
    <property type="term" value="F:hydrolase activity, hydrolyzing O-glycosyl compounds"/>
    <property type="evidence" value="ECO:0007669"/>
    <property type="project" value="InterPro"/>
</dbReference>
<evidence type="ECO:0000313" key="5">
    <source>
        <dbReference type="Proteomes" id="UP000582837"/>
    </source>
</evidence>
<dbReference type="PANTHER" id="PTHR37423:SF2">
    <property type="entry name" value="MEMBRANE-BOUND LYTIC MUREIN TRANSGLYCOSYLASE C"/>
    <property type="match status" value="1"/>
</dbReference>
<dbReference type="Pfam" id="PF13174">
    <property type="entry name" value="TPR_6"/>
    <property type="match status" value="2"/>
</dbReference>
<dbReference type="EC" id="3.2.1.-" evidence="4"/>
<dbReference type="RefSeq" id="WP_170032697.1">
    <property type="nucleotide sequence ID" value="NZ_JABDTL010000001.1"/>
</dbReference>
<dbReference type="InterPro" id="IPR008258">
    <property type="entry name" value="Transglycosylase_SLT_dom_1"/>
</dbReference>
<feature type="domain" description="Transglycosylase SLT" evidence="3">
    <location>
        <begin position="645"/>
        <end position="757"/>
    </location>
</feature>
<dbReference type="GO" id="GO:0008933">
    <property type="term" value="F:peptidoglycan lytic transglycosylase activity"/>
    <property type="evidence" value="ECO:0007669"/>
    <property type="project" value="InterPro"/>
</dbReference>
<dbReference type="InterPro" id="IPR000189">
    <property type="entry name" value="Transglyc_AS"/>
</dbReference>
<dbReference type="Pfam" id="PF01464">
    <property type="entry name" value="SLT"/>
    <property type="match status" value="1"/>
</dbReference>
<evidence type="ECO:0000256" key="2">
    <source>
        <dbReference type="ARBA" id="ARBA00022729"/>
    </source>
</evidence>
<dbReference type="PROSITE" id="PS00922">
    <property type="entry name" value="TRANSGLYCOSYLASE"/>
    <property type="match status" value="1"/>
</dbReference>
<evidence type="ECO:0000259" key="3">
    <source>
        <dbReference type="Pfam" id="PF01464"/>
    </source>
</evidence>
<evidence type="ECO:0000313" key="4">
    <source>
        <dbReference type="EMBL" id="MBB6072607.1"/>
    </source>
</evidence>
<dbReference type="CDD" id="cd13401">
    <property type="entry name" value="Slt70-like"/>
    <property type="match status" value="1"/>
</dbReference>
<dbReference type="InterPro" id="IPR011990">
    <property type="entry name" value="TPR-like_helical_dom_sf"/>
</dbReference>
<dbReference type="SUPFAM" id="SSF48435">
    <property type="entry name" value="Bacterial muramidases"/>
    <property type="match status" value="1"/>
</dbReference>
<comment type="caution">
    <text evidence="4">The sequence shown here is derived from an EMBL/GenBank/DDBJ whole genome shotgun (WGS) entry which is preliminary data.</text>
</comment>
<dbReference type="EMBL" id="JACHIA010000016">
    <property type="protein sequence ID" value="MBB6072607.1"/>
    <property type="molecule type" value="Genomic_DNA"/>
</dbReference>
<keyword evidence="4" id="KW-0378">Hydrolase</keyword>
<dbReference type="PANTHER" id="PTHR37423">
    <property type="entry name" value="SOLUBLE LYTIC MUREIN TRANSGLYCOSYLASE-RELATED"/>
    <property type="match status" value="1"/>
</dbReference>
<sequence length="797" mass="86337">MRLTRQQQILIGLAVLLIPVLIWAATRKGGENTPRVVHETPRAPASVQAARGPDLPDEIEKLLGEGRNWRAARRLRAMTGPQTDPAVIVVAAKAEAGWGGWNNVIDLLEGKPWLDRTAGGDGWYLLGRAREHARRWNDAAEAYGKYVALRPEGGDAAARGERTVGELRYALALLRAGRTDEGVRALEHARAGVPVISGWVSILAAEAVAERGDTARVRAFLPKPEEAPSPARARRAWLDAYGAARDSAGARTLALRFREAAKDTAGRAEMSVAAARVVDAASAVPLLRSVLAEAPTSGAAVEAARRLGALPGITPADRLAIATVYDRAGNKARAADGYRAWLAANPNATDVRLRLVRALFGAGRFADVDAAAAPLLGGPPPIAAEAMYIVGRAQYRRGDRTRARQTWNTAATRFRGVPAAGEAAFMLGDLSHDAGDDAAARAGYRRTADGFPGTPSAGIALMRLGGMAYVARDYAGAARIFDEYRTRNAGGEYWAQATYWAGRARVAAGKADEAAPLFQSVRQREPLSYYALQSAERLKQPFWPVELKPDPAPEPAATNRVTEWLYGVDLLRAAGLDTEAAAEVDRLVRAAGDERAVLYPLAEGINERGYTSQGIRAGLSMQKAGEPNSARLLRILHPLPYRGVIEGEARAAGLEPAQVAAMIRQESWFNARAQSGPGARGLMQVMPETGRGLARGLDIQQWEPELLFNPELNVAMGVRYLADQMRAYRRSLPSVYAAYNAGPVRVERWRALPEYRDEELFTERIPYVETRDYVKILTRNTAVYRGLYGAGTARSRE</sequence>
<accession>A0A841H3J4</accession>
<dbReference type="InterPro" id="IPR023346">
    <property type="entry name" value="Lysozyme-like_dom_sf"/>
</dbReference>
<dbReference type="InterPro" id="IPR008939">
    <property type="entry name" value="Lytic_TGlycosylase_superhlx_U"/>
</dbReference>
<organism evidence="4 5">
    <name type="scientific">Longimicrobium terrae</name>
    <dbReference type="NCBI Taxonomy" id="1639882"/>
    <lineage>
        <taxon>Bacteria</taxon>
        <taxon>Pseudomonadati</taxon>
        <taxon>Gemmatimonadota</taxon>
        <taxon>Longimicrobiia</taxon>
        <taxon>Longimicrobiales</taxon>
        <taxon>Longimicrobiaceae</taxon>
        <taxon>Longimicrobium</taxon>
    </lineage>
</organism>
<dbReference type="InterPro" id="IPR019734">
    <property type="entry name" value="TPR_rpt"/>
</dbReference>
<proteinExistence type="inferred from homology"/>
<reference evidence="4 5" key="1">
    <citation type="submission" date="2020-08" db="EMBL/GenBank/DDBJ databases">
        <title>Genomic Encyclopedia of Type Strains, Phase IV (KMG-IV): sequencing the most valuable type-strain genomes for metagenomic binning, comparative biology and taxonomic classification.</title>
        <authorList>
            <person name="Goeker M."/>
        </authorList>
    </citation>
    <scope>NUCLEOTIDE SEQUENCE [LARGE SCALE GENOMIC DNA]</scope>
    <source>
        <strain evidence="4 5">DSM 29007</strain>
    </source>
</reference>
<keyword evidence="5" id="KW-1185">Reference proteome</keyword>
<dbReference type="Gene3D" id="1.25.40.10">
    <property type="entry name" value="Tetratricopeptide repeat domain"/>
    <property type="match status" value="3"/>
</dbReference>
<dbReference type="SUPFAM" id="SSF53955">
    <property type="entry name" value="Lysozyme-like"/>
    <property type="match status" value="1"/>
</dbReference>
<dbReference type="GO" id="GO:0016020">
    <property type="term" value="C:membrane"/>
    <property type="evidence" value="ECO:0007669"/>
    <property type="project" value="InterPro"/>
</dbReference>
<dbReference type="GO" id="GO:0042597">
    <property type="term" value="C:periplasmic space"/>
    <property type="evidence" value="ECO:0007669"/>
    <property type="project" value="InterPro"/>
</dbReference>
<protein>
    <submittedName>
        <fullName evidence="4">Soluble lytic murein transglycosylase</fullName>
        <ecNumber evidence="4">3.2.1.-</ecNumber>
    </submittedName>
</protein>
<dbReference type="Proteomes" id="UP000582837">
    <property type="component" value="Unassembled WGS sequence"/>
</dbReference>
<dbReference type="GO" id="GO:0000270">
    <property type="term" value="P:peptidoglycan metabolic process"/>
    <property type="evidence" value="ECO:0007669"/>
    <property type="project" value="InterPro"/>
</dbReference>
<evidence type="ECO:0000256" key="1">
    <source>
        <dbReference type="ARBA" id="ARBA00007734"/>
    </source>
</evidence>
<name>A0A841H3J4_9BACT</name>
<keyword evidence="2" id="KW-0732">Signal</keyword>
<keyword evidence="4" id="KW-0326">Glycosidase</keyword>
<dbReference type="Gene3D" id="1.10.530.10">
    <property type="match status" value="1"/>
</dbReference>
<dbReference type="AlphaFoldDB" id="A0A841H3J4"/>
<comment type="similarity">
    <text evidence="1">Belongs to the transglycosylase Slt family.</text>
</comment>